<feature type="region of interest" description="Disordered" evidence="4">
    <location>
        <begin position="526"/>
        <end position="573"/>
    </location>
</feature>
<organism evidence="8 9">
    <name type="scientific">Vitis vinifera</name>
    <name type="common">Grape</name>
    <dbReference type="NCBI Taxonomy" id="29760"/>
    <lineage>
        <taxon>Eukaryota</taxon>
        <taxon>Viridiplantae</taxon>
        <taxon>Streptophyta</taxon>
        <taxon>Embryophyta</taxon>
        <taxon>Tracheophyta</taxon>
        <taxon>Spermatophyta</taxon>
        <taxon>Magnoliopsida</taxon>
        <taxon>eudicotyledons</taxon>
        <taxon>Gunneridae</taxon>
        <taxon>Pentapetalae</taxon>
        <taxon>rosids</taxon>
        <taxon>Vitales</taxon>
        <taxon>Vitaceae</taxon>
        <taxon>Viteae</taxon>
        <taxon>Vitis</taxon>
    </lineage>
</organism>
<dbReference type="CDD" id="cd21793">
    <property type="entry name" value="Rad21_Rec8_M_AtSYN1-like"/>
    <property type="match status" value="1"/>
</dbReference>
<gene>
    <name evidence="8" type="primary">SYN1_0</name>
    <name evidence="8" type="ORF">CK203_016743</name>
</gene>
<evidence type="ECO:0000256" key="5">
    <source>
        <dbReference type="SAM" id="Phobius"/>
    </source>
</evidence>
<sequence>MFYSHQLLARKAALGQIWRVAFYLLLLMAATMHAKMNRRKLDKLNIIKICEEILNPSVPMALRLSGILMVTVEVLSPLYSGGVVIIYERKSKSLHLIVVFATLLLLSDDVTRLMVELNEAWKVKAGAGSHSTDLPKRKSQAKYEAVTLPDNEEGDAPEIERFLNFSNTATTVMGLQPQGAYICVCLDNVDETYITGNTGGEDVLQDNHQADADNITLWEPFNSYQADTNLNNRDERFEEDGEIQLNFTPAEQIPSTLIPSPSHQNEHQKGKPGSLGHVKNVGTGKKNEKLIPFPIQKFILYTCYTLGDPADEIQDLHPENHVNQQPDEHKEVNQSEQDQPRQGIIRKRGRRPAAFVMDDEQIIIPGNLYQSWLQDPSNIVARRGKRRKNLMPKVKIANLMELPPSTLIDGILTSGTGEIQYPAPLLELWMRSIQLPHDSPSGRNTPPQPPEPSSSSPSHRVHHQGPAGFPFEDFLSGVGSPSLGVSIEKQRGTNHDNNESQFEILMTSLRTKLMNDNARTTEAVFTPGNSASGHGSPSHTSEVNSGRINKKRPYSWSRHSGSSLEPVDEEHPFNHTDPNFKLSKLSEHELLVETGPTQTQNPIIPPPIEKITDSIRMHLKTHFDTPGAPQRESLDQLASGMDRPRAAQLFYQTCVLATRGFIKVEQNEPYGDILISRGAKM</sequence>
<dbReference type="EMBL" id="QGNW01000067">
    <property type="protein sequence ID" value="RVX03155.1"/>
    <property type="molecule type" value="Genomic_DNA"/>
</dbReference>
<comment type="caution">
    <text evidence="8">The sequence shown here is derived from an EMBL/GenBank/DDBJ whole genome shotgun (WGS) entry which is preliminary data.</text>
</comment>
<keyword evidence="5" id="KW-0472">Membrane</keyword>
<feature type="domain" description="Rad21/Rec8-like protein C-terminal eukaryotic" evidence="6">
    <location>
        <begin position="629"/>
        <end position="681"/>
    </location>
</feature>
<feature type="transmembrane region" description="Helical" evidence="5">
    <location>
        <begin position="94"/>
        <end position="115"/>
    </location>
</feature>
<dbReference type="PANTHER" id="PTHR12585:SF64">
    <property type="entry name" value="SISTER CHROMATID COHESION 1 PROTEIN 1"/>
    <property type="match status" value="1"/>
</dbReference>
<dbReference type="Proteomes" id="UP000288805">
    <property type="component" value="Unassembled WGS sequence"/>
</dbReference>
<evidence type="ECO:0000256" key="4">
    <source>
        <dbReference type="SAM" id="MobiDB-lite"/>
    </source>
</evidence>
<accession>A0A438J2K2</accession>
<feature type="transmembrane region" description="Helical" evidence="5">
    <location>
        <begin position="64"/>
        <end position="87"/>
    </location>
</feature>
<comment type="subcellular location">
    <subcellularLocation>
        <location evidence="1">Nucleus</location>
    </subcellularLocation>
</comment>
<evidence type="ECO:0000313" key="8">
    <source>
        <dbReference type="EMBL" id="RVX03155.1"/>
    </source>
</evidence>
<evidence type="ECO:0000256" key="2">
    <source>
        <dbReference type="ARBA" id="ARBA00009870"/>
    </source>
</evidence>
<dbReference type="Gene3D" id="1.10.10.580">
    <property type="entry name" value="Structural maintenance of chromosome 1. Chain E"/>
    <property type="match status" value="1"/>
</dbReference>
<feature type="compositionally biased region" description="Basic and acidic residues" evidence="4">
    <location>
        <begin position="320"/>
        <end position="333"/>
    </location>
</feature>
<name>A0A438J2K2_VITVI</name>
<evidence type="ECO:0000313" key="9">
    <source>
        <dbReference type="Proteomes" id="UP000288805"/>
    </source>
</evidence>
<feature type="region of interest" description="Disordered" evidence="4">
    <location>
        <begin position="320"/>
        <end position="350"/>
    </location>
</feature>
<keyword evidence="5" id="KW-0812">Transmembrane</keyword>
<dbReference type="InterPro" id="IPR023093">
    <property type="entry name" value="ScpA-like_C"/>
</dbReference>
<proteinExistence type="inferred from homology"/>
<protein>
    <submittedName>
        <fullName evidence="8">Sister chromatid cohesion 1 protein 1</fullName>
    </submittedName>
</protein>
<feature type="region of interest" description="Disordered" evidence="4">
    <location>
        <begin position="255"/>
        <end position="281"/>
    </location>
</feature>
<feature type="compositionally biased region" description="Polar residues" evidence="4">
    <location>
        <begin position="527"/>
        <end position="547"/>
    </location>
</feature>
<dbReference type="InterPro" id="IPR039781">
    <property type="entry name" value="Rad21/Rec8-like"/>
</dbReference>
<dbReference type="InterPro" id="IPR006909">
    <property type="entry name" value="Rad21/Rec8_C_eu"/>
</dbReference>
<feature type="region of interest" description="Disordered" evidence="4">
    <location>
        <begin position="435"/>
        <end position="475"/>
    </location>
</feature>
<dbReference type="InterPro" id="IPR036390">
    <property type="entry name" value="WH_DNA-bd_sf"/>
</dbReference>
<dbReference type="GO" id="GO:0008278">
    <property type="term" value="C:cohesin complex"/>
    <property type="evidence" value="ECO:0007669"/>
    <property type="project" value="InterPro"/>
</dbReference>
<dbReference type="GO" id="GO:0005634">
    <property type="term" value="C:nucleus"/>
    <property type="evidence" value="ECO:0007669"/>
    <property type="project" value="UniProtKB-SubCell"/>
</dbReference>
<feature type="domain" description="Rad21/Rec8-like protein N-terminal" evidence="7">
    <location>
        <begin position="1"/>
        <end position="95"/>
    </location>
</feature>
<comment type="similarity">
    <text evidence="2">Belongs to the rad21 family.</text>
</comment>
<evidence type="ECO:0000256" key="1">
    <source>
        <dbReference type="ARBA" id="ARBA00004123"/>
    </source>
</evidence>
<dbReference type="FunFam" id="1.10.10.580:FF:000007">
    <property type="entry name" value="Sister chromatid cohesion 1 protein 1"/>
    <property type="match status" value="1"/>
</dbReference>
<dbReference type="InterPro" id="IPR006910">
    <property type="entry name" value="Rad21_Rec8_N"/>
</dbReference>
<dbReference type="PANTHER" id="PTHR12585">
    <property type="entry name" value="SCC1 / RAD21 FAMILY MEMBER"/>
    <property type="match status" value="1"/>
</dbReference>
<dbReference type="Pfam" id="PF04825">
    <property type="entry name" value="Rad21_Rec8_N"/>
    <property type="match status" value="1"/>
</dbReference>
<dbReference type="AlphaFoldDB" id="A0A438J2K2"/>
<evidence type="ECO:0000256" key="3">
    <source>
        <dbReference type="ARBA" id="ARBA00023242"/>
    </source>
</evidence>
<keyword evidence="5" id="KW-1133">Transmembrane helix</keyword>
<dbReference type="GO" id="GO:0007062">
    <property type="term" value="P:sister chromatid cohesion"/>
    <property type="evidence" value="ECO:0007669"/>
    <property type="project" value="InterPro"/>
</dbReference>
<reference evidence="8 9" key="1">
    <citation type="journal article" date="2018" name="PLoS Genet.">
        <title>Population sequencing reveals clonal diversity and ancestral inbreeding in the grapevine cultivar Chardonnay.</title>
        <authorList>
            <person name="Roach M.J."/>
            <person name="Johnson D.L."/>
            <person name="Bohlmann J."/>
            <person name="van Vuuren H.J."/>
            <person name="Jones S.J."/>
            <person name="Pretorius I.S."/>
            <person name="Schmidt S.A."/>
            <person name="Borneman A.R."/>
        </authorList>
    </citation>
    <scope>NUCLEOTIDE SEQUENCE [LARGE SCALE GENOMIC DNA]</scope>
    <source>
        <strain evidence="9">cv. Chardonnay</strain>
        <tissue evidence="8">Leaf</tissue>
    </source>
</reference>
<keyword evidence="3" id="KW-0539">Nucleus</keyword>
<evidence type="ECO:0000259" key="6">
    <source>
        <dbReference type="Pfam" id="PF04824"/>
    </source>
</evidence>
<feature type="transmembrane region" description="Helical" evidence="5">
    <location>
        <begin position="12"/>
        <end position="34"/>
    </location>
</feature>
<dbReference type="SUPFAM" id="SSF46785">
    <property type="entry name" value="Winged helix' DNA-binding domain"/>
    <property type="match status" value="1"/>
</dbReference>
<dbReference type="Pfam" id="PF04824">
    <property type="entry name" value="Rad21_Rec8"/>
    <property type="match status" value="1"/>
</dbReference>
<evidence type="ECO:0000259" key="7">
    <source>
        <dbReference type="Pfam" id="PF04825"/>
    </source>
</evidence>